<keyword evidence="1" id="KW-1133">Transmembrane helix</keyword>
<feature type="transmembrane region" description="Helical" evidence="1">
    <location>
        <begin position="120"/>
        <end position="151"/>
    </location>
</feature>
<dbReference type="RefSeq" id="WP_040049843.1">
    <property type="nucleotide sequence ID" value="NZ_FCNV02000002.1"/>
</dbReference>
<dbReference type="InterPro" id="IPR036938">
    <property type="entry name" value="PAP2/HPO_sf"/>
</dbReference>
<dbReference type="InterPro" id="IPR000326">
    <property type="entry name" value="PAP2/HPO"/>
</dbReference>
<reference evidence="3 4" key="1">
    <citation type="submission" date="2016-01" db="EMBL/GenBank/DDBJ databases">
        <authorList>
            <person name="Peeters C."/>
        </authorList>
    </citation>
    <scope>NUCLEOTIDE SEQUENCE [LARGE SCALE GENOMIC DNA]</scope>
    <source>
        <strain evidence="3">LMG 29315</strain>
    </source>
</reference>
<evidence type="ECO:0000313" key="4">
    <source>
        <dbReference type="Proteomes" id="UP000198263"/>
    </source>
</evidence>
<proteinExistence type="predicted"/>
<dbReference type="EMBL" id="FCNV02000002">
    <property type="protein sequence ID" value="SAL21375.1"/>
    <property type="molecule type" value="Genomic_DNA"/>
</dbReference>
<comment type="caution">
    <text evidence="3">The sequence shown here is derived from an EMBL/GenBank/DDBJ whole genome shotgun (WGS) entry which is preliminary data.</text>
</comment>
<gene>
    <name evidence="3" type="ORF">AWB72_01461</name>
</gene>
<feature type="transmembrane region" description="Helical" evidence="1">
    <location>
        <begin position="32"/>
        <end position="49"/>
    </location>
</feature>
<evidence type="ECO:0000313" key="3">
    <source>
        <dbReference type="EMBL" id="SAL21375.1"/>
    </source>
</evidence>
<feature type="transmembrane region" description="Helical" evidence="1">
    <location>
        <begin position="200"/>
        <end position="217"/>
    </location>
</feature>
<keyword evidence="1" id="KW-0472">Membrane</keyword>
<dbReference type="Pfam" id="PF01569">
    <property type="entry name" value="PAP2"/>
    <property type="match status" value="1"/>
</dbReference>
<evidence type="ECO:0000259" key="2">
    <source>
        <dbReference type="SMART" id="SM00014"/>
    </source>
</evidence>
<dbReference type="SUPFAM" id="SSF48317">
    <property type="entry name" value="Acid phosphatase/Vanadium-dependent haloperoxidase"/>
    <property type="match status" value="1"/>
</dbReference>
<protein>
    <submittedName>
        <fullName evidence="3">PA-phosphatase like phosphoesterase</fullName>
    </submittedName>
</protein>
<keyword evidence="4" id="KW-1185">Reference proteome</keyword>
<keyword evidence="1" id="KW-0812">Transmembrane</keyword>
<feature type="domain" description="Phosphatidic acid phosphatase type 2/haloperoxidase" evidence="2">
    <location>
        <begin position="61"/>
        <end position="179"/>
    </location>
</feature>
<dbReference type="OrthoDB" id="9801622at2"/>
<dbReference type="PANTHER" id="PTHR14969">
    <property type="entry name" value="SPHINGOSINE-1-PHOSPHATE PHOSPHOHYDROLASE"/>
    <property type="match status" value="1"/>
</dbReference>
<feature type="transmembrane region" description="Helical" evidence="1">
    <location>
        <begin position="61"/>
        <end position="85"/>
    </location>
</feature>
<accession>A0A658QTW2</accession>
<organism evidence="3 4">
    <name type="scientific">Caballeronia concitans</name>
    <dbReference type="NCBI Taxonomy" id="1777133"/>
    <lineage>
        <taxon>Bacteria</taxon>
        <taxon>Pseudomonadati</taxon>
        <taxon>Pseudomonadota</taxon>
        <taxon>Betaproteobacteria</taxon>
        <taxon>Burkholderiales</taxon>
        <taxon>Burkholderiaceae</taxon>
        <taxon>Caballeronia</taxon>
    </lineage>
</organism>
<dbReference type="PANTHER" id="PTHR14969:SF13">
    <property type="entry name" value="AT30094P"/>
    <property type="match status" value="1"/>
</dbReference>
<dbReference type="AlphaFoldDB" id="A0A658QTW2"/>
<feature type="transmembrane region" description="Helical" evidence="1">
    <location>
        <begin position="163"/>
        <end position="180"/>
    </location>
</feature>
<dbReference type="Proteomes" id="UP000198263">
    <property type="component" value="Unassembled WGS sequence"/>
</dbReference>
<sequence>MNAFDTTIQTYLIHIAPASGFFAQAVSVLADFYLFKGVLPLAILYAIWFKQGNSLEYRREMVVATLLSAMVAFVVGRLLALFLPFRLRPIYDAGLGLNFPGASHASNHLRLWSSLPSDHAALWMAVAVGIFLVWRWIGVLAVLQCVLFICLPRVYLGLHYPTDVLAGALIGAAVVAVLTRTRLRESFAPYVVRFMERRPAVGYMLAFLLFFEFATMFDEPRLLALSLFKRL</sequence>
<name>A0A658QTW2_9BURK</name>
<evidence type="ECO:0000256" key="1">
    <source>
        <dbReference type="SAM" id="Phobius"/>
    </source>
</evidence>
<dbReference type="SMART" id="SM00014">
    <property type="entry name" value="acidPPc"/>
    <property type="match status" value="1"/>
</dbReference>
<dbReference type="Gene3D" id="1.20.144.10">
    <property type="entry name" value="Phosphatidic acid phosphatase type 2/haloperoxidase"/>
    <property type="match status" value="1"/>
</dbReference>